<evidence type="ECO:0000256" key="3">
    <source>
        <dbReference type="ARBA" id="ARBA00022729"/>
    </source>
</evidence>
<dbReference type="NCBIfam" id="NF037995">
    <property type="entry name" value="TRAP_S1"/>
    <property type="match status" value="1"/>
</dbReference>
<dbReference type="Pfam" id="PF03480">
    <property type="entry name" value="DctP"/>
    <property type="match status" value="1"/>
</dbReference>
<organism evidence="4 5">
    <name type="scientific">Anaeroselena agilis</name>
    <dbReference type="NCBI Taxonomy" id="3063788"/>
    <lineage>
        <taxon>Bacteria</taxon>
        <taxon>Bacillati</taxon>
        <taxon>Bacillota</taxon>
        <taxon>Negativicutes</taxon>
        <taxon>Acetonemataceae</taxon>
        <taxon>Anaeroselena</taxon>
    </lineage>
</organism>
<dbReference type="SUPFAM" id="SSF53850">
    <property type="entry name" value="Periplasmic binding protein-like II"/>
    <property type="match status" value="1"/>
</dbReference>
<gene>
    <name evidence="4" type="ORF">Q4T40_04665</name>
</gene>
<proteinExistence type="inferred from homology"/>
<dbReference type="PIRSF" id="PIRSF006470">
    <property type="entry name" value="DctB"/>
    <property type="match status" value="1"/>
</dbReference>
<keyword evidence="3" id="KW-0732">Signal</keyword>
<evidence type="ECO:0000256" key="2">
    <source>
        <dbReference type="ARBA" id="ARBA00022448"/>
    </source>
</evidence>
<dbReference type="CDD" id="cd13603">
    <property type="entry name" value="PBP2_TRAP_Siap_TeaA_like"/>
    <property type="match status" value="1"/>
</dbReference>
<reference evidence="4 5" key="1">
    <citation type="submission" date="2023-07" db="EMBL/GenBank/DDBJ databases">
        <title>The novel representative of Negativicutes class, Anaeroselena agilis gen. nov. sp. nov.</title>
        <authorList>
            <person name="Prokofeva M.I."/>
            <person name="Elcheninov A.G."/>
            <person name="Klyukina A."/>
            <person name="Kublanov I.V."/>
            <person name="Frolov E.N."/>
            <person name="Podosokorskaya O.A."/>
        </authorList>
    </citation>
    <scope>NUCLEOTIDE SEQUENCE [LARGE SCALE GENOMIC DNA]</scope>
    <source>
        <strain evidence="4 5">4137-cl</strain>
    </source>
</reference>
<evidence type="ECO:0000313" key="5">
    <source>
        <dbReference type="Proteomes" id="UP001254848"/>
    </source>
</evidence>
<keyword evidence="5" id="KW-1185">Reference proteome</keyword>
<sequence>MSKRLITLVVSIVLVFGLALSGCSRPAEKAPAGKPIAIKLTHISAPGSSWQKGAEKFAELVAKKTNNKVKVDIYPSGSLSGGNTRTMLEQLQTGAVDMTIHSTIIYSGFDNKFSVFSLPFLFPDRGIGYKAVDGPLGNEMLAQCEKIGIKGLAYWESGFRELTNNKRPISKPEDVAGLKIRIPEIKLFISSFRALKADPTVMTFGEVFTALQQGTIDGQENPATIIHSSKLYEVQKYCTLWDYVWDPLIIAVNKKFYDNLPADIQKALKEAAVEAGAYQRQVVVDEEKALFADMEKRGMKITNLTKEEKLAFVKAMAPVYDEYRGILGKDFVDKWVKATQGK</sequence>
<dbReference type="PANTHER" id="PTHR33376:SF7">
    <property type="entry name" value="C4-DICARBOXYLATE-BINDING PROTEIN DCTB"/>
    <property type="match status" value="1"/>
</dbReference>
<dbReference type="Proteomes" id="UP001254848">
    <property type="component" value="Unassembled WGS sequence"/>
</dbReference>
<keyword evidence="2" id="KW-0813">Transport</keyword>
<dbReference type="NCBIfam" id="TIGR00787">
    <property type="entry name" value="dctP"/>
    <property type="match status" value="1"/>
</dbReference>
<comment type="caution">
    <text evidence="4">The sequence shown here is derived from an EMBL/GenBank/DDBJ whole genome shotgun (WGS) entry which is preliminary data.</text>
</comment>
<dbReference type="InterPro" id="IPR018389">
    <property type="entry name" value="DctP_fam"/>
</dbReference>
<name>A0ABU3NUN8_9FIRM</name>
<dbReference type="PANTHER" id="PTHR33376">
    <property type="match status" value="1"/>
</dbReference>
<dbReference type="InterPro" id="IPR038404">
    <property type="entry name" value="TRAP_DctP_sf"/>
</dbReference>
<dbReference type="PROSITE" id="PS51257">
    <property type="entry name" value="PROKAR_LIPOPROTEIN"/>
    <property type="match status" value="1"/>
</dbReference>
<evidence type="ECO:0000256" key="1">
    <source>
        <dbReference type="ARBA" id="ARBA00009023"/>
    </source>
</evidence>
<evidence type="ECO:0000313" key="4">
    <source>
        <dbReference type="EMBL" id="MDT8900530.1"/>
    </source>
</evidence>
<dbReference type="EMBL" id="JAUOZS010000001">
    <property type="protein sequence ID" value="MDT8900530.1"/>
    <property type="molecule type" value="Genomic_DNA"/>
</dbReference>
<dbReference type="Gene3D" id="3.40.190.170">
    <property type="entry name" value="Bacterial extracellular solute-binding protein, family 7"/>
    <property type="match status" value="1"/>
</dbReference>
<protein>
    <submittedName>
        <fullName evidence="4">TRAP transporter substrate-binding protein</fullName>
    </submittedName>
</protein>
<accession>A0ABU3NUN8</accession>
<dbReference type="InterPro" id="IPR004682">
    <property type="entry name" value="TRAP_DctP"/>
</dbReference>
<comment type="similarity">
    <text evidence="1">Belongs to the bacterial solute-binding protein 7 family.</text>
</comment>
<dbReference type="RefSeq" id="WP_413779068.1">
    <property type="nucleotide sequence ID" value="NZ_JAUOZS010000001.1"/>
</dbReference>